<name>A0ABZ1ATI4_9ACTN</name>
<evidence type="ECO:0000313" key="2">
    <source>
        <dbReference type="EMBL" id="WRL61887.1"/>
    </source>
</evidence>
<gene>
    <name evidence="2" type="ORF">U6N30_17415</name>
</gene>
<dbReference type="Proteomes" id="UP001324287">
    <property type="component" value="Chromosome"/>
</dbReference>
<keyword evidence="1" id="KW-0812">Transmembrane</keyword>
<accession>A0ABZ1ATI4</accession>
<feature type="transmembrane region" description="Helical" evidence="1">
    <location>
        <begin position="60"/>
        <end position="77"/>
    </location>
</feature>
<proteinExistence type="predicted"/>
<keyword evidence="1" id="KW-1133">Transmembrane helix</keyword>
<evidence type="ECO:0008006" key="4">
    <source>
        <dbReference type="Google" id="ProtNLM"/>
    </source>
</evidence>
<organism evidence="2 3">
    <name type="scientific">Blastococcus brunescens</name>
    <dbReference type="NCBI Taxonomy" id="1564165"/>
    <lineage>
        <taxon>Bacteria</taxon>
        <taxon>Bacillati</taxon>
        <taxon>Actinomycetota</taxon>
        <taxon>Actinomycetes</taxon>
        <taxon>Geodermatophilales</taxon>
        <taxon>Geodermatophilaceae</taxon>
        <taxon>Blastococcus</taxon>
    </lineage>
</organism>
<keyword evidence="3" id="KW-1185">Reference proteome</keyword>
<evidence type="ECO:0000313" key="3">
    <source>
        <dbReference type="Proteomes" id="UP001324287"/>
    </source>
</evidence>
<reference evidence="2 3" key="1">
    <citation type="submission" date="2023-12" db="EMBL/GenBank/DDBJ databases">
        <title>Blastococcus brunescens sp. nov., an actonobacterium isolated from sandstone collected in sahara desert.</title>
        <authorList>
            <person name="Gtari M."/>
            <person name="Ghodhbane F."/>
        </authorList>
    </citation>
    <scope>NUCLEOTIDE SEQUENCE [LARGE SCALE GENOMIC DNA]</scope>
    <source>
        <strain evidence="2 3">BMG 8361</strain>
    </source>
</reference>
<protein>
    <recommendedName>
        <fullName evidence="4">ComEC/Rec2-related protein domain-containing protein</fullName>
    </recommendedName>
</protein>
<sequence length="95" mass="9661">MPSALLAVTTSDGNRAVSVLLVSAAVLVAAARTGIRAPLMVGAATVLFLGLGFTVRALPWPLATALVVGAALLAVGTRRERRPVAGFGVRLADLR</sequence>
<feature type="transmembrane region" description="Helical" evidence="1">
    <location>
        <begin position="13"/>
        <end position="30"/>
    </location>
</feature>
<evidence type="ECO:0000256" key="1">
    <source>
        <dbReference type="SAM" id="Phobius"/>
    </source>
</evidence>
<keyword evidence="1" id="KW-0472">Membrane</keyword>
<dbReference type="EMBL" id="CP141261">
    <property type="protein sequence ID" value="WRL61887.1"/>
    <property type="molecule type" value="Genomic_DNA"/>
</dbReference>